<dbReference type="AlphaFoldDB" id="A0A7J6E8I0"/>
<gene>
    <name evidence="1" type="ORF">F8388_026543</name>
</gene>
<sequence>MDLRRYHLLRVGIKVHRSSANPVTIPGVARLGQTIPSVGSASGKGHSILFSAVSPNAAAQIKDILHTYSLASGQLFGIPGNKFYTINQTKMPQLLSNGRKIISTSITSTATTQLHSSFKMVVSPHFNGNHRQSFT</sequence>
<dbReference type="EMBL" id="JAATIP010000276">
    <property type="protein sequence ID" value="KAF4354748.1"/>
    <property type="molecule type" value="Genomic_DNA"/>
</dbReference>
<organism evidence="1 2">
    <name type="scientific">Cannabis sativa</name>
    <name type="common">Hemp</name>
    <name type="synonym">Marijuana</name>
    <dbReference type="NCBI Taxonomy" id="3483"/>
    <lineage>
        <taxon>Eukaryota</taxon>
        <taxon>Viridiplantae</taxon>
        <taxon>Streptophyta</taxon>
        <taxon>Embryophyta</taxon>
        <taxon>Tracheophyta</taxon>
        <taxon>Spermatophyta</taxon>
        <taxon>Magnoliopsida</taxon>
        <taxon>eudicotyledons</taxon>
        <taxon>Gunneridae</taxon>
        <taxon>Pentapetalae</taxon>
        <taxon>rosids</taxon>
        <taxon>fabids</taxon>
        <taxon>Rosales</taxon>
        <taxon>Cannabaceae</taxon>
        <taxon>Cannabis</taxon>
    </lineage>
</organism>
<evidence type="ECO:0000313" key="2">
    <source>
        <dbReference type="Proteomes" id="UP000525078"/>
    </source>
</evidence>
<proteinExistence type="predicted"/>
<protein>
    <submittedName>
        <fullName evidence="1">Uncharacterized protein</fullName>
    </submittedName>
</protein>
<reference evidence="1 2" key="1">
    <citation type="journal article" date="2020" name="bioRxiv">
        <title>Sequence and annotation of 42 cannabis genomes reveals extensive copy number variation in cannabinoid synthesis and pathogen resistance genes.</title>
        <authorList>
            <person name="Mckernan K.J."/>
            <person name="Helbert Y."/>
            <person name="Kane L.T."/>
            <person name="Ebling H."/>
            <person name="Zhang L."/>
            <person name="Liu B."/>
            <person name="Eaton Z."/>
            <person name="Mclaughlin S."/>
            <person name="Kingan S."/>
            <person name="Baybayan P."/>
            <person name="Concepcion G."/>
            <person name="Jordan M."/>
            <person name="Riva A."/>
            <person name="Barbazuk W."/>
            <person name="Harkins T."/>
        </authorList>
    </citation>
    <scope>NUCLEOTIDE SEQUENCE [LARGE SCALE GENOMIC DNA]</scope>
    <source>
        <strain evidence="2">cv. Jamaican Lion 4</strain>
        <tissue evidence="1">Leaf</tissue>
    </source>
</reference>
<dbReference type="Proteomes" id="UP000525078">
    <property type="component" value="Unassembled WGS sequence"/>
</dbReference>
<comment type="caution">
    <text evidence="1">The sequence shown here is derived from an EMBL/GenBank/DDBJ whole genome shotgun (WGS) entry which is preliminary data.</text>
</comment>
<accession>A0A7J6E8I0</accession>
<evidence type="ECO:0000313" key="1">
    <source>
        <dbReference type="EMBL" id="KAF4354748.1"/>
    </source>
</evidence>
<name>A0A7J6E8I0_CANSA</name>